<reference evidence="4 5" key="1">
    <citation type="journal article" date="2016" name="Genome Announc.">
        <title>Draft Genome Sequence of Paenibacillus amylolyticus Heshi-A3, Isolated from Fermented Rice Bran in a Japanese Fermented Seafood Dish.</title>
        <authorList>
            <person name="Akuzawa S."/>
            <person name="Nagaoka J."/>
            <person name="Kanekatsu M."/>
            <person name="Kubota E."/>
            <person name="Ohtake R."/>
            <person name="Suzuki T."/>
            <person name="Kanesaki Y."/>
        </authorList>
    </citation>
    <scope>NUCLEOTIDE SEQUENCE [LARGE SCALE GENOMIC DNA]</scope>
    <source>
        <strain evidence="4 5">Heshi-A3</strain>
    </source>
</reference>
<dbReference type="RefSeq" id="WP_062834661.1">
    <property type="nucleotide sequence ID" value="NZ_BCNV01000001.1"/>
</dbReference>
<dbReference type="AlphaFoldDB" id="A0A100VLM1"/>
<dbReference type="PANTHER" id="PTHR10272:SF0">
    <property type="entry name" value="PLATELET-ACTIVATING FACTOR ACETYLHYDROLASE"/>
    <property type="match status" value="1"/>
</dbReference>
<evidence type="ECO:0000256" key="3">
    <source>
        <dbReference type="ARBA" id="ARBA00023098"/>
    </source>
</evidence>
<reference evidence="5" key="2">
    <citation type="submission" date="2016-01" db="EMBL/GenBank/DDBJ databases">
        <title>Draft Genome Sequence of Paenibacillus amylolyticus Heshi-A3 that Was Isolated from Fermented Rice Bran with Aging Salted Mackerel, Which Was Named Heshiko as Traditional Fermented Seafood in Japan.</title>
        <authorList>
            <person name="Akuzawa S."/>
            <person name="Nakagawa J."/>
            <person name="Kanekatsu T."/>
            <person name="Kubota E."/>
            <person name="Ohtake R."/>
            <person name="Suzuki T."/>
            <person name="Kanesaki Y."/>
        </authorList>
    </citation>
    <scope>NUCLEOTIDE SEQUENCE [LARGE SCALE GENOMIC DNA]</scope>
    <source>
        <strain evidence="5">Heshi-A3</strain>
    </source>
</reference>
<evidence type="ECO:0000256" key="1">
    <source>
        <dbReference type="ARBA" id="ARBA00022801"/>
    </source>
</evidence>
<evidence type="ECO:0000256" key="2">
    <source>
        <dbReference type="ARBA" id="ARBA00022963"/>
    </source>
</evidence>
<sequence>MFGNLKALPKPMGTYVVGLTEMSFTDDTRVGLFEFTTEEPRHIPVMIFYPADHHYGKHQSPYTSKEEAEHFSKSSRGLISSKVQHLKTHSYRDIPLSAECESYPVIFFNHGYSSQMSQNTVLCSDLASSGYIVVSIGHPYEASILKYPDGHIVKSHTSLINEFKQTMSPEIQKKFKDMKKKEYTDEEILPPVADFFEYFKSTKVWSHVHIWADDNRFIADKLEQLNDGILPSPFQGKLNFQAGIGVTGHSYGGCTASQVCLDDTRFSCGINIDAPTYGEFWNKDLRKPFMVIGSKTVEYLARTTFLLNSEDSYLITIDQTEHMDFTDYIYYARQFKYLRLLGKQKMDLLRDVLSHYHISFFDQYLRDDRSADLLQFRWDGVHTRSRIT</sequence>
<dbReference type="Pfam" id="PF03403">
    <property type="entry name" value="PAF-AH_p_II"/>
    <property type="match status" value="1"/>
</dbReference>
<dbReference type="GO" id="GO:0016042">
    <property type="term" value="P:lipid catabolic process"/>
    <property type="evidence" value="ECO:0007669"/>
    <property type="project" value="UniProtKB-KW"/>
</dbReference>
<evidence type="ECO:0000313" key="5">
    <source>
        <dbReference type="Proteomes" id="UP000069697"/>
    </source>
</evidence>
<dbReference type="GO" id="GO:0003847">
    <property type="term" value="F:1-alkyl-2-acetylglycerophosphocholine esterase activity"/>
    <property type="evidence" value="ECO:0007669"/>
    <property type="project" value="TreeGrafter"/>
</dbReference>
<evidence type="ECO:0008006" key="6">
    <source>
        <dbReference type="Google" id="ProtNLM"/>
    </source>
</evidence>
<keyword evidence="1" id="KW-0378">Hydrolase</keyword>
<accession>A0A100VLM1</accession>
<dbReference type="Proteomes" id="UP000069697">
    <property type="component" value="Unassembled WGS sequence"/>
</dbReference>
<dbReference type="PANTHER" id="PTHR10272">
    <property type="entry name" value="PLATELET-ACTIVATING FACTOR ACETYLHYDROLASE"/>
    <property type="match status" value="1"/>
</dbReference>
<dbReference type="InterPro" id="IPR029058">
    <property type="entry name" value="AB_hydrolase_fold"/>
</dbReference>
<comment type="caution">
    <text evidence="4">The sequence shown here is derived from an EMBL/GenBank/DDBJ whole genome shotgun (WGS) entry which is preliminary data.</text>
</comment>
<organism evidence="4 5">
    <name type="scientific">Paenibacillus amylolyticus</name>
    <dbReference type="NCBI Taxonomy" id="1451"/>
    <lineage>
        <taxon>Bacteria</taxon>
        <taxon>Bacillati</taxon>
        <taxon>Bacillota</taxon>
        <taxon>Bacilli</taxon>
        <taxon>Bacillales</taxon>
        <taxon>Paenibacillaceae</taxon>
        <taxon>Paenibacillus</taxon>
    </lineage>
</organism>
<dbReference type="EMBL" id="BCNV01000001">
    <property type="protein sequence ID" value="GAS82048.1"/>
    <property type="molecule type" value="Genomic_DNA"/>
</dbReference>
<dbReference type="Gene3D" id="3.40.50.1820">
    <property type="entry name" value="alpha/beta hydrolase"/>
    <property type="match status" value="1"/>
</dbReference>
<evidence type="ECO:0000313" key="4">
    <source>
        <dbReference type="EMBL" id="GAS82048.1"/>
    </source>
</evidence>
<dbReference type="SUPFAM" id="SSF53474">
    <property type="entry name" value="alpha/beta-Hydrolases"/>
    <property type="match status" value="1"/>
</dbReference>
<gene>
    <name evidence="4" type="ORF">PAHA3_2122</name>
</gene>
<keyword evidence="3" id="KW-0443">Lipid metabolism</keyword>
<keyword evidence="2" id="KW-0442">Lipid degradation</keyword>
<proteinExistence type="predicted"/>
<name>A0A100VLM1_PAEAM</name>
<protein>
    <recommendedName>
        <fullName evidence="6">1-alkyl-2-acetylglycerophosphocholine esterase</fullName>
    </recommendedName>
</protein>